<dbReference type="Proteomes" id="UP001186944">
    <property type="component" value="Unassembled WGS sequence"/>
</dbReference>
<sequence length="413" mass="47741">MFSHHKDLEYQKASDMDYSMRETPTREEIRNTMEEDNKDVNKMILAAKNGRWHEVYQVIGTPENPKKDFLINSIPENRRWSILMQAVWWKNQRALATILRFPACDISTKAKEGFSEIGPDGGKTALEIAQCFGHKNLGNVLLTKKESDSDQELDTFQPHISGHYNEFLGLIRITLGSYKRAFYPSRADPSKSLITILNEIFIDMESSETRWKAVRDKICESVYTVCDMTHGRLKACTTREQFYEAIINAYTIEENFLYDILNTALRRQRREGYRPTAVDLAIGPYVVVYQTLLLFWSKITKESATTYRKMLVSQKDIDKYVVGTKFVWLSFVSSSVEYRKAIPFPTCAPSGDKTIIFTINNTTNSPWQPKNIEKYAQYMERERVYPAGAKFLITKRRTASNGDIHVTMNLLSE</sequence>
<evidence type="ECO:0000313" key="2">
    <source>
        <dbReference type="Proteomes" id="UP001186944"/>
    </source>
</evidence>
<organism evidence="1 2">
    <name type="scientific">Pinctada imbricata</name>
    <name type="common">Atlantic pearl-oyster</name>
    <name type="synonym">Pinctada martensii</name>
    <dbReference type="NCBI Taxonomy" id="66713"/>
    <lineage>
        <taxon>Eukaryota</taxon>
        <taxon>Metazoa</taxon>
        <taxon>Spiralia</taxon>
        <taxon>Lophotrochozoa</taxon>
        <taxon>Mollusca</taxon>
        <taxon>Bivalvia</taxon>
        <taxon>Autobranchia</taxon>
        <taxon>Pteriomorphia</taxon>
        <taxon>Pterioida</taxon>
        <taxon>Pterioidea</taxon>
        <taxon>Pteriidae</taxon>
        <taxon>Pinctada</taxon>
    </lineage>
</organism>
<accession>A0AA88XYI5</accession>
<comment type="caution">
    <text evidence="1">The sequence shown here is derived from an EMBL/GenBank/DDBJ whole genome shotgun (WGS) entry which is preliminary data.</text>
</comment>
<dbReference type="EMBL" id="VSWD01000009">
    <property type="protein sequence ID" value="KAK3092631.1"/>
    <property type="molecule type" value="Genomic_DNA"/>
</dbReference>
<evidence type="ECO:0000313" key="1">
    <source>
        <dbReference type="EMBL" id="KAK3092631.1"/>
    </source>
</evidence>
<dbReference type="Gene3D" id="3.90.176.10">
    <property type="entry name" value="Toxin ADP-ribosyltransferase, Chain A, domain 1"/>
    <property type="match status" value="1"/>
</dbReference>
<protein>
    <recommendedName>
        <fullName evidence="3">Mono(ADP-ribosyl)transferase</fullName>
    </recommendedName>
</protein>
<dbReference type="SUPFAM" id="SSF56399">
    <property type="entry name" value="ADP-ribosylation"/>
    <property type="match status" value="1"/>
</dbReference>
<proteinExistence type="predicted"/>
<gene>
    <name evidence="1" type="ORF">FSP39_005159</name>
</gene>
<keyword evidence="2" id="KW-1185">Reference proteome</keyword>
<dbReference type="AlphaFoldDB" id="A0AA88XYI5"/>
<name>A0AA88XYI5_PINIB</name>
<reference evidence="1" key="1">
    <citation type="submission" date="2019-08" db="EMBL/GenBank/DDBJ databases">
        <title>The improved chromosome-level genome for the pearl oyster Pinctada fucata martensii using PacBio sequencing and Hi-C.</title>
        <authorList>
            <person name="Zheng Z."/>
        </authorList>
    </citation>
    <scope>NUCLEOTIDE SEQUENCE</scope>
    <source>
        <strain evidence="1">ZZ-2019</strain>
        <tissue evidence="1">Adductor muscle</tissue>
    </source>
</reference>
<evidence type="ECO:0008006" key="3">
    <source>
        <dbReference type="Google" id="ProtNLM"/>
    </source>
</evidence>